<evidence type="ECO:0000256" key="1">
    <source>
        <dbReference type="ARBA" id="ARBA00001946"/>
    </source>
</evidence>
<evidence type="ECO:0000256" key="8">
    <source>
        <dbReference type="ARBA" id="ARBA00022741"/>
    </source>
</evidence>
<dbReference type="InterPro" id="IPR012310">
    <property type="entry name" value="DNA_ligase_ATP-dep_cent"/>
</dbReference>
<accession>A0AAN9AW77</accession>
<dbReference type="CDD" id="cd07902">
    <property type="entry name" value="Adenylation_DNA_ligase_III"/>
    <property type="match status" value="1"/>
</dbReference>
<feature type="compositionally biased region" description="Acidic residues" evidence="21">
    <location>
        <begin position="846"/>
        <end position="855"/>
    </location>
</feature>
<evidence type="ECO:0000256" key="18">
    <source>
        <dbReference type="ARBA" id="ARBA00034003"/>
    </source>
</evidence>
<dbReference type="InterPro" id="IPR000977">
    <property type="entry name" value="DNA_ligase_ATP-dep"/>
</dbReference>
<dbReference type="SUPFAM" id="SSF56091">
    <property type="entry name" value="DNA ligase/mRNA capping enzyme, catalytic domain"/>
    <property type="match status" value="1"/>
</dbReference>
<feature type="region of interest" description="Disordered" evidence="21">
    <location>
        <begin position="823"/>
        <end position="894"/>
    </location>
</feature>
<dbReference type="InterPro" id="IPR036957">
    <property type="entry name" value="Znf_PARP_sf"/>
</dbReference>
<evidence type="ECO:0000256" key="21">
    <source>
        <dbReference type="SAM" id="MobiDB-lite"/>
    </source>
</evidence>
<dbReference type="InterPro" id="IPR019406">
    <property type="entry name" value="APLF_PBZ"/>
</dbReference>
<evidence type="ECO:0000256" key="14">
    <source>
        <dbReference type="ARBA" id="ARBA00023172"/>
    </source>
</evidence>
<keyword evidence="4 19" id="KW-0436">Ligase</keyword>
<keyword evidence="15 19" id="KW-0234">DNA repair</keyword>
<dbReference type="PANTHER" id="PTHR45674:SF9">
    <property type="entry name" value="DNA LIGASE 3"/>
    <property type="match status" value="1"/>
</dbReference>
<dbReference type="GO" id="GO:0008270">
    <property type="term" value="F:zinc ion binding"/>
    <property type="evidence" value="ECO:0007669"/>
    <property type="project" value="UniProtKB-KW"/>
</dbReference>
<dbReference type="PROSITE" id="PS00347">
    <property type="entry name" value="ZF_PARP_1"/>
    <property type="match status" value="1"/>
</dbReference>
<evidence type="ECO:0000256" key="4">
    <source>
        <dbReference type="ARBA" id="ARBA00022598"/>
    </source>
</evidence>
<keyword evidence="11" id="KW-0862">Zinc</keyword>
<dbReference type="Pfam" id="PF10283">
    <property type="entry name" value="zf-CCHH"/>
    <property type="match status" value="1"/>
</dbReference>
<dbReference type="SUPFAM" id="SSF117018">
    <property type="entry name" value="ATP-dependent DNA ligase DNA-binding domain"/>
    <property type="match status" value="1"/>
</dbReference>
<dbReference type="GO" id="GO:0003910">
    <property type="term" value="F:DNA ligase (ATP) activity"/>
    <property type="evidence" value="ECO:0007669"/>
    <property type="project" value="UniProtKB-EC"/>
</dbReference>
<evidence type="ECO:0000256" key="16">
    <source>
        <dbReference type="ARBA" id="ARBA00023242"/>
    </source>
</evidence>
<keyword evidence="10" id="KW-0863">Zinc-finger</keyword>
<evidence type="ECO:0000256" key="15">
    <source>
        <dbReference type="ARBA" id="ARBA00023204"/>
    </source>
</evidence>
<dbReference type="Gene3D" id="3.30.470.30">
    <property type="entry name" value="DNA ligase/mRNA capping enzyme"/>
    <property type="match status" value="1"/>
</dbReference>
<evidence type="ECO:0000256" key="12">
    <source>
        <dbReference type="ARBA" id="ARBA00022840"/>
    </source>
</evidence>
<dbReference type="Pfam" id="PF04679">
    <property type="entry name" value="DNA_ligase_A_C"/>
    <property type="match status" value="1"/>
</dbReference>
<sequence>MSLRLWQTVVKVHHIPFCSSASHRTSFSTSHVFVKEVRLSQAPFRLIHHNSQDSVYNFIPVERRSLSGIQCCTYSKLPLAGRKVVQPLFAEPKRFCTSMAENRYCVGYAKLGTSSCKKCKQKIEKGALRIGKVVTNPFGDDGGDMKQWFHPSCIFEMLQRARATTKKIEDPDDLEGFGDLKQEDKDSVNQLIDDFLSKSNSSTPKKKKATVQAKLPFSPPKAKPSPKKEPEVDESSTSTSGAAFDSDDPNVEKDNSFRQFRRLCADIADENSYTGKTQLVHNYISKGHSGKGFQGDLYLLLKLLLPGVVKTVYNLHSKQLVKLFSQIFGTDLQEMVEDLDQGDVAETIKVAFEKSKLLMPAKKSTLSLQEVDALLAKLSQFTKEEDQQRVLTKIAVKCTANDLKMVIRLIKHDLRINSGAKHILDGLDPNAYAAFQASRNLKDVVDRVQQNKQDAQENGKPGLAKKLSVKASLMTPVLPMLAEACKSVEYAFKKCPNGIFAEIKYDGERVQVHKKGHEFRYFSRSLKPVLPHKVAHFKDFIPKAFPTGNDLILDAEVLLVDTKTGNPLPFGTLGVHKKAAFSDAKVCLFIFDCLLINDDNLMETPLKERRKILEKNMTTVEHHIQLSEVHVIKKGEDLQKLMMKVFDEGLEGLVLKDTNGTYEPGKRHWLKVKKDYLHEGSMADSADLIVLGAYYGTGNKGGLMSIFLMGCYDPASKQFCTVSKCGSGLDDKTLDKLQTELDMVKISKDLTKVPSWLNVKKQVVPDFVVKDPTKSPVWEIIGAEFSKAEIHTADGISVRFPRIQKFRDDKTWKEATDLPRLQTLYKESKRTSDLEVGPSTSKHNDEDDDGNESDGDLNGMSESRESTPRKGVKRGASDTSPEASPAKKGKPTCRYGAGCYQTSKTHQEKFYHPPKSEGKAAASPKPSASPAKASPSAKNAASPASLSSGKKLQDTFRGCKIILPDSTADYKKLKRYVIAFDGDLLPDYDVHTATHIIASDKSEVKEKGKSAQVVKPEWLWKCIKSGKRVPTEAYRPA</sequence>
<keyword evidence="5" id="KW-0132">Cell division</keyword>
<keyword evidence="6" id="KW-0235">DNA replication</keyword>
<dbReference type="InterPro" id="IPR036599">
    <property type="entry name" value="DNA_ligase_N_sf"/>
</dbReference>
<dbReference type="EMBL" id="JBAMIC010000019">
    <property type="protein sequence ID" value="KAK7093639.1"/>
    <property type="molecule type" value="Genomic_DNA"/>
</dbReference>
<dbReference type="InterPro" id="IPR012309">
    <property type="entry name" value="DNA_ligase_ATP-dep_C"/>
</dbReference>
<evidence type="ECO:0000256" key="11">
    <source>
        <dbReference type="ARBA" id="ARBA00022833"/>
    </source>
</evidence>
<evidence type="ECO:0000256" key="6">
    <source>
        <dbReference type="ARBA" id="ARBA00022705"/>
    </source>
</evidence>
<dbReference type="Pfam" id="PF04675">
    <property type="entry name" value="DNA_ligase_A_N"/>
    <property type="match status" value="1"/>
</dbReference>
<evidence type="ECO:0000256" key="2">
    <source>
        <dbReference type="ARBA" id="ARBA00004123"/>
    </source>
</evidence>
<evidence type="ECO:0000256" key="10">
    <source>
        <dbReference type="ARBA" id="ARBA00022771"/>
    </source>
</evidence>
<dbReference type="InterPro" id="IPR001510">
    <property type="entry name" value="Znf_PARP"/>
</dbReference>
<dbReference type="GO" id="GO:0006273">
    <property type="term" value="P:lagging strand elongation"/>
    <property type="evidence" value="ECO:0007669"/>
    <property type="project" value="TreeGrafter"/>
</dbReference>
<dbReference type="Gene3D" id="3.30.1490.70">
    <property type="match status" value="1"/>
</dbReference>
<keyword evidence="16" id="KW-0539">Nucleus</keyword>
<dbReference type="EC" id="6.5.1.1" evidence="19"/>
<evidence type="ECO:0000259" key="24">
    <source>
        <dbReference type="PROSITE" id="PS50172"/>
    </source>
</evidence>
<protein>
    <recommendedName>
        <fullName evidence="19">DNA ligase</fullName>
        <ecNumber evidence="19">6.5.1.1</ecNumber>
    </recommendedName>
</protein>
<dbReference type="GO" id="GO:0005524">
    <property type="term" value="F:ATP binding"/>
    <property type="evidence" value="ECO:0007669"/>
    <property type="project" value="UniProtKB-KW"/>
</dbReference>
<dbReference type="PROSITE" id="PS00333">
    <property type="entry name" value="DNA_LIGASE_A2"/>
    <property type="match status" value="1"/>
</dbReference>
<dbReference type="Gene3D" id="2.40.50.140">
    <property type="entry name" value="Nucleic acid-binding proteins"/>
    <property type="match status" value="1"/>
</dbReference>
<dbReference type="PROSITE" id="PS50172">
    <property type="entry name" value="BRCT"/>
    <property type="match status" value="1"/>
</dbReference>
<feature type="compositionally biased region" description="Basic and acidic residues" evidence="21">
    <location>
        <begin position="909"/>
        <end position="918"/>
    </location>
</feature>
<name>A0AAN9AW77_9CAEN</name>
<keyword evidence="13" id="KW-0460">Magnesium</keyword>
<reference evidence="25 26" key="1">
    <citation type="submission" date="2024-02" db="EMBL/GenBank/DDBJ databases">
        <title>Chromosome-scale genome assembly of the rough periwinkle Littorina saxatilis.</title>
        <authorList>
            <person name="De Jode A."/>
            <person name="Faria R."/>
            <person name="Formenti G."/>
            <person name="Sims Y."/>
            <person name="Smith T.P."/>
            <person name="Tracey A."/>
            <person name="Wood J.M.D."/>
            <person name="Zagrodzka Z.B."/>
            <person name="Johannesson K."/>
            <person name="Butlin R.K."/>
            <person name="Leder E.H."/>
        </authorList>
    </citation>
    <scope>NUCLEOTIDE SEQUENCE [LARGE SCALE GENOMIC DNA]</scope>
    <source>
        <strain evidence="25">Snail1</strain>
        <tissue evidence="25">Muscle</tissue>
    </source>
</reference>
<comment type="caution">
    <text evidence="25">The sequence shown here is derived from an EMBL/GenBank/DDBJ whole genome shotgun (WGS) entry which is preliminary data.</text>
</comment>
<feature type="region of interest" description="Disordered" evidence="21">
    <location>
        <begin position="195"/>
        <end position="253"/>
    </location>
</feature>
<keyword evidence="17" id="KW-0131">Cell cycle</keyword>
<dbReference type="Gene3D" id="3.30.1740.10">
    <property type="entry name" value="Zinc finger, PARP-type"/>
    <property type="match status" value="1"/>
</dbReference>
<dbReference type="PROSITE" id="PS50160">
    <property type="entry name" value="DNA_LIGASE_A3"/>
    <property type="match status" value="1"/>
</dbReference>
<evidence type="ECO:0000256" key="20">
    <source>
        <dbReference type="RuleBase" id="RU004196"/>
    </source>
</evidence>
<dbReference type="InterPro" id="IPR031916">
    <property type="entry name" value="LIG3_BRCT"/>
</dbReference>
<dbReference type="GO" id="GO:0070421">
    <property type="term" value="C:DNA ligase III-XRCC1 complex"/>
    <property type="evidence" value="ECO:0007669"/>
    <property type="project" value="TreeGrafter"/>
</dbReference>
<dbReference type="SUPFAM" id="SSF57716">
    <property type="entry name" value="Glucocorticoid receptor-like (DNA-binding domain)"/>
    <property type="match status" value="1"/>
</dbReference>
<dbReference type="GO" id="GO:0006310">
    <property type="term" value="P:DNA recombination"/>
    <property type="evidence" value="ECO:0007669"/>
    <property type="project" value="UniProtKB-KW"/>
</dbReference>
<dbReference type="PANTHER" id="PTHR45674">
    <property type="entry name" value="DNA LIGASE 1/3 FAMILY MEMBER"/>
    <property type="match status" value="1"/>
</dbReference>
<dbReference type="InterPro" id="IPR036420">
    <property type="entry name" value="BRCT_dom_sf"/>
</dbReference>
<organism evidence="25 26">
    <name type="scientific">Littorina saxatilis</name>
    <dbReference type="NCBI Taxonomy" id="31220"/>
    <lineage>
        <taxon>Eukaryota</taxon>
        <taxon>Metazoa</taxon>
        <taxon>Spiralia</taxon>
        <taxon>Lophotrochozoa</taxon>
        <taxon>Mollusca</taxon>
        <taxon>Gastropoda</taxon>
        <taxon>Caenogastropoda</taxon>
        <taxon>Littorinimorpha</taxon>
        <taxon>Littorinoidea</taxon>
        <taxon>Littorinidae</taxon>
        <taxon>Littorina</taxon>
    </lineage>
</organism>
<dbReference type="InterPro" id="IPR050191">
    <property type="entry name" value="ATP-dep_DNA_ligase"/>
</dbReference>
<keyword evidence="9 19" id="KW-0227">DNA damage</keyword>
<dbReference type="PROSITE" id="PS50064">
    <property type="entry name" value="ZF_PARP_2"/>
    <property type="match status" value="1"/>
</dbReference>
<dbReference type="Proteomes" id="UP001374579">
    <property type="component" value="Unassembled WGS sequence"/>
</dbReference>
<dbReference type="PROSITE" id="PS00697">
    <property type="entry name" value="DNA_LIGASE_A1"/>
    <property type="match status" value="1"/>
</dbReference>
<evidence type="ECO:0000256" key="7">
    <source>
        <dbReference type="ARBA" id="ARBA00022723"/>
    </source>
</evidence>
<dbReference type="FunFam" id="2.40.50.140:FF:000085">
    <property type="entry name" value="DNA ligase"/>
    <property type="match status" value="1"/>
</dbReference>
<evidence type="ECO:0000256" key="9">
    <source>
        <dbReference type="ARBA" id="ARBA00022763"/>
    </source>
</evidence>
<feature type="compositionally biased region" description="Low complexity" evidence="21">
    <location>
        <begin position="919"/>
        <end position="948"/>
    </location>
</feature>
<dbReference type="Pfam" id="PF16759">
    <property type="entry name" value="LIG3_BRCT"/>
    <property type="match status" value="1"/>
</dbReference>
<dbReference type="CDD" id="cd07967">
    <property type="entry name" value="OBF_DNA_ligase_III"/>
    <property type="match status" value="1"/>
</dbReference>
<keyword evidence="26" id="KW-1185">Reference proteome</keyword>
<dbReference type="FunFam" id="1.10.3260.10:FF:000002">
    <property type="entry name" value="DNA ligase"/>
    <property type="match status" value="1"/>
</dbReference>
<evidence type="ECO:0000259" key="23">
    <source>
        <dbReference type="PROSITE" id="PS50160"/>
    </source>
</evidence>
<comment type="cofactor">
    <cofactor evidence="1">
        <name>Mg(2+)</name>
        <dbReference type="ChEBI" id="CHEBI:18420"/>
    </cofactor>
</comment>
<evidence type="ECO:0000256" key="13">
    <source>
        <dbReference type="ARBA" id="ARBA00022842"/>
    </source>
</evidence>
<dbReference type="Gene3D" id="3.40.50.10190">
    <property type="entry name" value="BRCT domain"/>
    <property type="match status" value="1"/>
</dbReference>
<dbReference type="GO" id="GO:0071897">
    <property type="term" value="P:DNA biosynthetic process"/>
    <property type="evidence" value="ECO:0007669"/>
    <property type="project" value="InterPro"/>
</dbReference>
<proteinExistence type="inferred from homology"/>
<evidence type="ECO:0000313" key="25">
    <source>
        <dbReference type="EMBL" id="KAK7093639.1"/>
    </source>
</evidence>
<comment type="catalytic activity">
    <reaction evidence="18 19">
        <text>ATP + (deoxyribonucleotide)n-3'-hydroxyl + 5'-phospho-(deoxyribonucleotide)m = (deoxyribonucleotide)n+m + AMP + diphosphate.</text>
        <dbReference type="EC" id="6.5.1.1"/>
    </reaction>
</comment>
<feature type="region of interest" description="Disordered" evidence="21">
    <location>
        <begin position="909"/>
        <end position="950"/>
    </location>
</feature>
<dbReference type="GO" id="GO:0006302">
    <property type="term" value="P:double-strand break repair"/>
    <property type="evidence" value="ECO:0007669"/>
    <property type="project" value="TreeGrafter"/>
</dbReference>
<dbReference type="SMART" id="SM00292">
    <property type="entry name" value="BRCT"/>
    <property type="match status" value="1"/>
</dbReference>
<keyword evidence="7" id="KW-0479">Metal-binding</keyword>
<keyword evidence="14 19" id="KW-0233">DNA recombination</keyword>
<dbReference type="InterPro" id="IPR012308">
    <property type="entry name" value="DNA_ligase_ATP-dep_N"/>
</dbReference>
<evidence type="ECO:0000313" key="26">
    <source>
        <dbReference type="Proteomes" id="UP001374579"/>
    </source>
</evidence>
<dbReference type="NCBIfam" id="TIGR00574">
    <property type="entry name" value="dnl1"/>
    <property type="match status" value="1"/>
</dbReference>
<feature type="domain" description="ATP-dependent DNA ligase family profile" evidence="23">
    <location>
        <begin position="579"/>
        <end position="713"/>
    </location>
</feature>
<dbReference type="Gene3D" id="1.10.3260.10">
    <property type="entry name" value="DNA ligase, ATP-dependent, N-terminal domain"/>
    <property type="match status" value="1"/>
</dbReference>
<dbReference type="SUPFAM" id="SSF52113">
    <property type="entry name" value="BRCT domain"/>
    <property type="match status" value="1"/>
</dbReference>
<evidence type="ECO:0000256" key="19">
    <source>
        <dbReference type="RuleBase" id="RU000617"/>
    </source>
</evidence>
<dbReference type="InterPro" id="IPR016059">
    <property type="entry name" value="DNA_ligase_ATP-dep_CS"/>
</dbReference>
<feature type="domain" description="PARP-type" evidence="22">
    <location>
        <begin position="104"/>
        <end position="196"/>
    </location>
</feature>
<dbReference type="InterPro" id="IPR001357">
    <property type="entry name" value="BRCT_dom"/>
</dbReference>
<dbReference type="InterPro" id="IPR012340">
    <property type="entry name" value="NA-bd_OB-fold"/>
</dbReference>
<dbReference type="AlphaFoldDB" id="A0AAN9AW77"/>
<evidence type="ECO:0000256" key="5">
    <source>
        <dbReference type="ARBA" id="ARBA00022618"/>
    </source>
</evidence>
<feature type="domain" description="BRCT" evidence="24">
    <location>
        <begin position="951"/>
        <end position="1036"/>
    </location>
</feature>
<dbReference type="GO" id="GO:0003677">
    <property type="term" value="F:DNA binding"/>
    <property type="evidence" value="ECO:0007669"/>
    <property type="project" value="InterPro"/>
</dbReference>
<comment type="subcellular location">
    <subcellularLocation>
        <location evidence="2">Nucleus</location>
    </subcellularLocation>
</comment>
<comment type="similarity">
    <text evidence="3 20">Belongs to the ATP-dependent DNA ligase family.</text>
</comment>
<dbReference type="Pfam" id="PF00645">
    <property type="entry name" value="zf-PARP"/>
    <property type="match status" value="1"/>
</dbReference>
<evidence type="ECO:0000256" key="17">
    <source>
        <dbReference type="ARBA" id="ARBA00023306"/>
    </source>
</evidence>
<dbReference type="GO" id="GO:0051301">
    <property type="term" value="P:cell division"/>
    <property type="evidence" value="ECO:0007669"/>
    <property type="project" value="UniProtKB-KW"/>
</dbReference>
<keyword evidence="8 19" id="KW-0547">Nucleotide-binding</keyword>
<dbReference type="Pfam" id="PF01068">
    <property type="entry name" value="DNA_ligase_A_M"/>
    <property type="match status" value="1"/>
</dbReference>
<dbReference type="FunFam" id="3.30.470.30:FF:000003">
    <property type="entry name" value="DNA ligase"/>
    <property type="match status" value="1"/>
</dbReference>
<keyword evidence="12 19" id="KW-0067">ATP-binding</keyword>
<dbReference type="SUPFAM" id="SSF50249">
    <property type="entry name" value="Nucleic acid-binding proteins"/>
    <property type="match status" value="1"/>
</dbReference>
<gene>
    <name evidence="25" type="ORF">V1264_007347</name>
</gene>
<evidence type="ECO:0000256" key="3">
    <source>
        <dbReference type="ARBA" id="ARBA00007572"/>
    </source>
</evidence>
<dbReference type="SMART" id="SM01336">
    <property type="entry name" value="zf-PARP"/>
    <property type="match status" value="1"/>
</dbReference>
<evidence type="ECO:0000259" key="22">
    <source>
        <dbReference type="PROSITE" id="PS50064"/>
    </source>
</evidence>